<dbReference type="InterPro" id="IPR050583">
    <property type="entry name" value="Mycobacterial_A85_antigen"/>
</dbReference>
<dbReference type="InterPro" id="IPR000801">
    <property type="entry name" value="Esterase-like"/>
</dbReference>
<dbReference type="Proteomes" id="UP001501175">
    <property type="component" value="Unassembled WGS sequence"/>
</dbReference>
<keyword evidence="2" id="KW-1185">Reference proteome</keyword>
<dbReference type="PANTHER" id="PTHR48098">
    <property type="entry name" value="ENTEROCHELIN ESTERASE-RELATED"/>
    <property type="match status" value="1"/>
</dbReference>
<dbReference type="Gene3D" id="3.40.50.1820">
    <property type="entry name" value="alpha/beta hydrolase"/>
    <property type="match status" value="1"/>
</dbReference>
<dbReference type="EMBL" id="BAABHD010000065">
    <property type="protein sequence ID" value="GAA4461737.1"/>
    <property type="molecule type" value="Genomic_DNA"/>
</dbReference>
<protein>
    <submittedName>
        <fullName evidence="1">Alpha/beta hydrolase-fold protein</fullName>
    </submittedName>
</protein>
<sequence>MVSLVNQLVYTFACMSDLLRLELTTPVIDHRPVFVSGNFCDWHPHAEPLQMQPMEPGRYVLEFPADHPLPDIIEYKYNRGGWDHVELDASGEGVPNRILTLHRGTQSDFVPHWRWYGHTFNPAFLPKIELISDDFHLPQLDTTRRIQVLLPHDYQTTNKHYPVLYLHDGQNLCGEGSEFGCWEVDNKLALLASRHRHEVILVTIDHGAEERIRDYTLHRTRAGQGRGRQYLEFIVQSLKPFIDTHFRTIPDAGHTGMGGSSLGGLISIYAGIMFPEVFGRLMIFSPALWISPKIYFDAIKFAAPVPMKVYAYGGGAESSYMVPNLQRFNDALLRQHYGGLSIDLHVSIDPEGTHQEAHWSREFPKAVEWLFY</sequence>
<dbReference type="InterPro" id="IPR013784">
    <property type="entry name" value="Carb-bd-like_fold"/>
</dbReference>
<dbReference type="SUPFAM" id="SSF49452">
    <property type="entry name" value="Starch-binding domain-like"/>
    <property type="match status" value="1"/>
</dbReference>
<comment type="caution">
    <text evidence="1">The sequence shown here is derived from an EMBL/GenBank/DDBJ whole genome shotgun (WGS) entry which is preliminary data.</text>
</comment>
<dbReference type="Pfam" id="PF00756">
    <property type="entry name" value="Esterase"/>
    <property type="match status" value="1"/>
</dbReference>
<name>A0ABP8N8E0_9BACT</name>
<dbReference type="PANTHER" id="PTHR48098:SF6">
    <property type="entry name" value="FERRI-BACILLIBACTIN ESTERASE BESA"/>
    <property type="match status" value="1"/>
</dbReference>
<reference evidence="2" key="1">
    <citation type="journal article" date="2019" name="Int. J. Syst. Evol. Microbiol.">
        <title>The Global Catalogue of Microorganisms (GCM) 10K type strain sequencing project: providing services to taxonomists for standard genome sequencing and annotation.</title>
        <authorList>
            <consortium name="The Broad Institute Genomics Platform"/>
            <consortium name="The Broad Institute Genome Sequencing Center for Infectious Disease"/>
            <person name="Wu L."/>
            <person name="Ma J."/>
        </authorList>
    </citation>
    <scope>NUCLEOTIDE SEQUENCE [LARGE SCALE GENOMIC DNA]</scope>
    <source>
        <strain evidence="2">JCM 17927</strain>
    </source>
</reference>
<proteinExistence type="predicted"/>
<dbReference type="InterPro" id="IPR029058">
    <property type="entry name" value="AB_hydrolase_fold"/>
</dbReference>
<evidence type="ECO:0000313" key="2">
    <source>
        <dbReference type="Proteomes" id="UP001501175"/>
    </source>
</evidence>
<dbReference type="SUPFAM" id="SSF53474">
    <property type="entry name" value="alpha/beta-Hydrolases"/>
    <property type="match status" value="1"/>
</dbReference>
<gene>
    <name evidence="1" type="ORF">GCM10023189_37530</name>
</gene>
<dbReference type="GO" id="GO:0016787">
    <property type="term" value="F:hydrolase activity"/>
    <property type="evidence" value="ECO:0007669"/>
    <property type="project" value="UniProtKB-KW"/>
</dbReference>
<evidence type="ECO:0000313" key="1">
    <source>
        <dbReference type="EMBL" id="GAA4461737.1"/>
    </source>
</evidence>
<accession>A0ABP8N8E0</accession>
<organism evidence="1 2">
    <name type="scientific">Nibrella saemangeumensis</name>
    <dbReference type="NCBI Taxonomy" id="1084526"/>
    <lineage>
        <taxon>Bacteria</taxon>
        <taxon>Pseudomonadati</taxon>
        <taxon>Bacteroidota</taxon>
        <taxon>Cytophagia</taxon>
        <taxon>Cytophagales</taxon>
        <taxon>Spirosomataceae</taxon>
        <taxon>Nibrella</taxon>
    </lineage>
</organism>
<keyword evidence="1" id="KW-0378">Hydrolase</keyword>